<dbReference type="Proteomes" id="UP001497516">
    <property type="component" value="Chromosome 6"/>
</dbReference>
<protein>
    <submittedName>
        <fullName evidence="1">Uncharacterized protein</fullName>
    </submittedName>
</protein>
<gene>
    <name evidence="1" type="ORF">LTRI10_LOCUS34999</name>
</gene>
<dbReference type="EMBL" id="OZ034819">
    <property type="protein sequence ID" value="CAL1394500.1"/>
    <property type="molecule type" value="Genomic_DNA"/>
</dbReference>
<proteinExistence type="predicted"/>
<name>A0AAV2F8G6_9ROSI</name>
<accession>A0AAV2F8G6</accession>
<dbReference type="AlphaFoldDB" id="A0AAV2F8G6"/>
<evidence type="ECO:0000313" key="2">
    <source>
        <dbReference type="Proteomes" id="UP001497516"/>
    </source>
</evidence>
<sequence>MHGRDFLTFFLQCPHHGFEEQFRIETFYDGLLQDDKIIIDSICQGKLMNMTTPQLTEMLEDVATTGYDWGLTKSGRRDTKRGVHLVEASPPLAAKIDGLIDALLEDKKQGKKLLMACDWCSSTNNEISKCQLMKEASTTEEQVSLMANARNNNP</sequence>
<keyword evidence="2" id="KW-1185">Reference proteome</keyword>
<evidence type="ECO:0000313" key="1">
    <source>
        <dbReference type="EMBL" id="CAL1394500.1"/>
    </source>
</evidence>
<reference evidence="1 2" key="1">
    <citation type="submission" date="2024-04" db="EMBL/GenBank/DDBJ databases">
        <authorList>
            <person name="Fracassetti M."/>
        </authorList>
    </citation>
    <scope>NUCLEOTIDE SEQUENCE [LARGE SCALE GENOMIC DNA]</scope>
</reference>
<organism evidence="1 2">
    <name type="scientific">Linum trigynum</name>
    <dbReference type="NCBI Taxonomy" id="586398"/>
    <lineage>
        <taxon>Eukaryota</taxon>
        <taxon>Viridiplantae</taxon>
        <taxon>Streptophyta</taxon>
        <taxon>Embryophyta</taxon>
        <taxon>Tracheophyta</taxon>
        <taxon>Spermatophyta</taxon>
        <taxon>Magnoliopsida</taxon>
        <taxon>eudicotyledons</taxon>
        <taxon>Gunneridae</taxon>
        <taxon>Pentapetalae</taxon>
        <taxon>rosids</taxon>
        <taxon>fabids</taxon>
        <taxon>Malpighiales</taxon>
        <taxon>Linaceae</taxon>
        <taxon>Linum</taxon>
    </lineage>
</organism>